<keyword evidence="3" id="KW-0548">Nucleotidyltransferase</keyword>
<dbReference type="GO" id="GO:0006261">
    <property type="term" value="P:DNA-templated DNA replication"/>
    <property type="evidence" value="ECO:0007669"/>
    <property type="project" value="InterPro"/>
</dbReference>
<feature type="domain" description="DNA-directed DNA polymerase family A palm" evidence="8">
    <location>
        <begin position="334"/>
        <end position="544"/>
    </location>
</feature>
<keyword evidence="2" id="KW-0808">Transferase</keyword>
<dbReference type="InterPro" id="IPR036397">
    <property type="entry name" value="RNaseH_sf"/>
</dbReference>
<evidence type="ECO:0000256" key="5">
    <source>
        <dbReference type="ARBA" id="ARBA00049244"/>
    </source>
</evidence>
<evidence type="ECO:0000256" key="1">
    <source>
        <dbReference type="ARBA" id="ARBA00012417"/>
    </source>
</evidence>
<proteinExistence type="predicted"/>
<dbReference type="GO" id="GO:0003887">
    <property type="term" value="F:DNA-directed DNA polymerase activity"/>
    <property type="evidence" value="ECO:0007669"/>
    <property type="project" value="UniProtKB-KW"/>
</dbReference>
<feature type="transmembrane region" description="Helical" evidence="7">
    <location>
        <begin position="417"/>
        <end position="437"/>
    </location>
</feature>
<feature type="region of interest" description="Disordered" evidence="6">
    <location>
        <begin position="303"/>
        <end position="330"/>
    </location>
</feature>
<comment type="caution">
    <text evidence="9">The sequence shown here is derived from an EMBL/GenBank/DDBJ whole genome shotgun (WGS) entry which is preliminary data.</text>
</comment>
<dbReference type="SUPFAM" id="SSF56672">
    <property type="entry name" value="DNA/RNA polymerases"/>
    <property type="match status" value="1"/>
</dbReference>
<evidence type="ECO:0000259" key="8">
    <source>
        <dbReference type="SMART" id="SM00482"/>
    </source>
</evidence>
<keyword evidence="7" id="KW-0812">Transmembrane</keyword>
<evidence type="ECO:0000256" key="3">
    <source>
        <dbReference type="ARBA" id="ARBA00022695"/>
    </source>
</evidence>
<dbReference type="EMBL" id="LAZR01001248">
    <property type="protein sequence ID" value="KKN47950.1"/>
    <property type="molecule type" value="Genomic_DNA"/>
</dbReference>
<dbReference type="InterPro" id="IPR001098">
    <property type="entry name" value="DNA-dir_DNA_pol_A_palm_dom"/>
</dbReference>
<dbReference type="PANTHER" id="PTHR10133">
    <property type="entry name" value="DNA POLYMERASE I"/>
    <property type="match status" value="1"/>
</dbReference>
<dbReference type="SUPFAM" id="SSF53098">
    <property type="entry name" value="Ribonuclease H-like"/>
    <property type="match status" value="1"/>
</dbReference>
<accession>A0A0F9QUI9</accession>
<dbReference type="PANTHER" id="PTHR10133:SF62">
    <property type="entry name" value="DNA POLYMERASE THETA"/>
    <property type="match status" value="1"/>
</dbReference>
<keyword evidence="4" id="KW-0239">DNA-directed DNA polymerase</keyword>
<dbReference type="InterPro" id="IPR002298">
    <property type="entry name" value="DNA_polymerase_A"/>
</dbReference>
<dbReference type="Gene3D" id="3.30.420.10">
    <property type="entry name" value="Ribonuclease H-like superfamily/Ribonuclease H"/>
    <property type="match status" value="1"/>
</dbReference>
<dbReference type="Pfam" id="PF00476">
    <property type="entry name" value="DNA_pol_A"/>
    <property type="match status" value="1"/>
</dbReference>
<reference evidence="9" key="1">
    <citation type="journal article" date="2015" name="Nature">
        <title>Complex archaea that bridge the gap between prokaryotes and eukaryotes.</title>
        <authorList>
            <person name="Spang A."/>
            <person name="Saw J.H."/>
            <person name="Jorgensen S.L."/>
            <person name="Zaremba-Niedzwiedzka K."/>
            <person name="Martijn J."/>
            <person name="Lind A.E."/>
            <person name="van Eijk R."/>
            <person name="Schleper C."/>
            <person name="Guy L."/>
            <person name="Ettema T.J."/>
        </authorList>
    </citation>
    <scope>NUCLEOTIDE SEQUENCE</scope>
</reference>
<sequence>MTRLTIDLETHKPEGFVAKKKKDERPDFRIDEVDRFGWLADGADTAYWSEDACPMPMDIREYRYHNGVYDHGILHRLDPINFPLHNIDIEDTMALAYSLGEEDLSLKGLMQKHLGVNTVTYTQQELIGTDQYHAQDLWGTRNLHPKLMERQRGRAYDIDRALIPALIDMSFRGYVIDHERLDAGIAQAEQTRDRCQAQFDKLMFGEEVLKSRRKKVTKARGLEYVEKFGPPDIGSPKQLQQFFMRESADEETLKEIEHHDANDQAGQAAMWIRKYRKSNTLLTRYFYPNQEKDTLTGLFNLTPQDNEQTGGMDGGTEGGRLSSERDNMQNQPPEMQRILRAPEGFTILHPDYSQIELRFAAEVSQDPYLLEVFKPGSTRDLHMETRDFFRPFLPGWCNCGPVKCIHRDQAKRFNFGVLYFGGPMYLASVMGVSYAVAEMLLNVLREQWAVFFAWAERHWLEVQRHGKSMLPEPICQIRNVPLVGNIEHSKKLAINHPIQGSAGYLMKHAQTRLSEDGFLLANQIHDASPLFVQDDIDLELPKARIREIMEGTAREYLPTVGGPVEIKDSVYWRD</sequence>
<dbReference type="SMART" id="SM00482">
    <property type="entry name" value="POLAc"/>
    <property type="match status" value="1"/>
</dbReference>
<dbReference type="InterPro" id="IPR043502">
    <property type="entry name" value="DNA/RNA_pol_sf"/>
</dbReference>
<dbReference type="PRINTS" id="PR00868">
    <property type="entry name" value="DNAPOLI"/>
</dbReference>
<evidence type="ECO:0000256" key="2">
    <source>
        <dbReference type="ARBA" id="ARBA00022679"/>
    </source>
</evidence>
<dbReference type="Gene3D" id="3.30.70.370">
    <property type="match status" value="1"/>
</dbReference>
<dbReference type="Gene3D" id="1.10.150.20">
    <property type="entry name" value="5' to 3' exonuclease, C-terminal subdomain"/>
    <property type="match status" value="1"/>
</dbReference>
<evidence type="ECO:0000256" key="6">
    <source>
        <dbReference type="SAM" id="MobiDB-lite"/>
    </source>
</evidence>
<dbReference type="InterPro" id="IPR019760">
    <property type="entry name" value="DNA-dir_DNA_pol_A_CS"/>
</dbReference>
<evidence type="ECO:0000256" key="4">
    <source>
        <dbReference type="ARBA" id="ARBA00022932"/>
    </source>
</evidence>
<organism evidence="9">
    <name type="scientific">marine sediment metagenome</name>
    <dbReference type="NCBI Taxonomy" id="412755"/>
    <lineage>
        <taxon>unclassified sequences</taxon>
        <taxon>metagenomes</taxon>
        <taxon>ecological metagenomes</taxon>
    </lineage>
</organism>
<keyword evidence="7" id="KW-0472">Membrane</keyword>
<keyword evidence="7" id="KW-1133">Transmembrane helix</keyword>
<evidence type="ECO:0000313" key="9">
    <source>
        <dbReference type="EMBL" id="KKN47950.1"/>
    </source>
</evidence>
<gene>
    <name evidence="9" type="ORF">LCGC14_0657640</name>
</gene>
<dbReference type="GO" id="GO:0003677">
    <property type="term" value="F:DNA binding"/>
    <property type="evidence" value="ECO:0007669"/>
    <property type="project" value="InterPro"/>
</dbReference>
<name>A0A0F9QUI9_9ZZZZ</name>
<comment type="catalytic activity">
    <reaction evidence="5">
        <text>DNA(n) + a 2'-deoxyribonucleoside 5'-triphosphate = DNA(n+1) + diphosphate</text>
        <dbReference type="Rhea" id="RHEA:22508"/>
        <dbReference type="Rhea" id="RHEA-COMP:17339"/>
        <dbReference type="Rhea" id="RHEA-COMP:17340"/>
        <dbReference type="ChEBI" id="CHEBI:33019"/>
        <dbReference type="ChEBI" id="CHEBI:61560"/>
        <dbReference type="ChEBI" id="CHEBI:173112"/>
        <dbReference type="EC" id="2.7.7.7"/>
    </reaction>
</comment>
<dbReference type="EC" id="2.7.7.7" evidence="1"/>
<protein>
    <recommendedName>
        <fullName evidence="1">DNA-directed DNA polymerase</fullName>
        <ecNumber evidence="1">2.7.7.7</ecNumber>
    </recommendedName>
</protein>
<dbReference type="PROSITE" id="PS00447">
    <property type="entry name" value="DNA_POLYMERASE_A"/>
    <property type="match status" value="1"/>
</dbReference>
<dbReference type="InterPro" id="IPR012337">
    <property type="entry name" value="RNaseH-like_sf"/>
</dbReference>
<dbReference type="GO" id="GO:0006302">
    <property type="term" value="P:double-strand break repair"/>
    <property type="evidence" value="ECO:0007669"/>
    <property type="project" value="TreeGrafter"/>
</dbReference>
<evidence type="ECO:0000256" key="7">
    <source>
        <dbReference type="SAM" id="Phobius"/>
    </source>
</evidence>
<dbReference type="AlphaFoldDB" id="A0A0F9QUI9"/>